<dbReference type="EMBL" id="JBHFEH010000033">
    <property type="protein sequence ID" value="KAL2051632.1"/>
    <property type="molecule type" value="Genomic_DNA"/>
</dbReference>
<accession>A0ABR4B2Z2</accession>
<protein>
    <submittedName>
        <fullName evidence="2">Uncharacterized protein</fullName>
    </submittedName>
</protein>
<evidence type="ECO:0000313" key="2">
    <source>
        <dbReference type="EMBL" id="KAL2051632.1"/>
    </source>
</evidence>
<proteinExistence type="predicted"/>
<feature type="compositionally biased region" description="Basic and acidic residues" evidence="1">
    <location>
        <begin position="110"/>
        <end position="120"/>
    </location>
</feature>
<organism evidence="2 3">
    <name type="scientific">Lepraria finkii</name>
    <dbReference type="NCBI Taxonomy" id="1340010"/>
    <lineage>
        <taxon>Eukaryota</taxon>
        <taxon>Fungi</taxon>
        <taxon>Dikarya</taxon>
        <taxon>Ascomycota</taxon>
        <taxon>Pezizomycotina</taxon>
        <taxon>Lecanoromycetes</taxon>
        <taxon>OSLEUM clade</taxon>
        <taxon>Lecanoromycetidae</taxon>
        <taxon>Lecanorales</taxon>
        <taxon>Lecanorineae</taxon>
        <taxon>Stereocaulaceae</taxon>
        <taxon>Lepraria</taxon>
    </lineage>
</organism>
<keyword evidence="3" id="KW-1185">Reference proteome</keyword>
<sequence>MAVQPHKDIEDVKIGWVGTKNWGQYEGVFSIFHDLGIKVPQRPRTTILSIPAVSTHSILAIESSFRFSHVWYFKAAVLDPSLAKKRSDEDEDNFSPPDKKSPDVSQNDGPARRSDRERAAPRRFPGKVSNIYCNLIA</sequence>
<comment type="caution">
    <text evidence="2">The sequence shown here is derived from an EMBL/GenBank/DDBJ whole genome shotgun (WGS) entry which is preliminary data.</text>
</comment>
<gene>
    <name evidence="2" type="ORF">ABVK25_008046</name>
</gene>
<dbReference type="Proteomes" id="UP001590951">
    <property type="component" value="Unassembled WGS sequence"/>
</dbReference>
<evidence type="ECO:0000313" key="3">
    <source>
        <dbReference type="Proteomes" id="UP001590951"/>
    </source>
</evidence>
<evidence type="ECO:0000256" key="1">
    <source>
        <dbReference type="SAM" id="MobiDB-lite"/>
    </source>
</evidence>
<feature type="region of interest" description="Disordered" evidence="1">
    <location>
        <begin position="84"/>
        <end position="125"/>
    </location>
</feature>
<dbReference type="Gene3D" id="3.60.130.30">
    <property type="match status" value="1"/>
</dbReference>
<name>A0ABR4B2Z2_9LECA</name>
<reference evidence="2 3" key="1">
    <citation type="submission" date="2024-09" db="EMBL/GenBank/DDBJ databases">
        <title>Rethinking Asexuality: The Enigmatic Case of Functional Sexual Genes in Lepraria (Stereocaulaceae).</title>
        <authorList>
            <person name="Doellman M."/>
            <person name="Sun Y."/>
            <person name="Barcenas-Pena A."/>
            <person name="Lumbsch H.T."/>
            <person name="Grewe F."/>
        </authorList>
    </citation>
    <scope>NUCLEOTIDE SEQUENCE [LARGE SCALE GENOMIC DNA]</scope>
    <source>
        <strain evidence="2 3">Grewe 0041</strain>
    </source>
</reference>